<dbReference type="OrthoDB" id="8564649at2"/>
<dbReference type="AlphaFoldDB" id="A0A1I7F3G2"/>
<dbReference type="Proteomes" id="UP000182649">
    <property type="component" value="Unassembled WGS sequence"/>
</dbReference>
<reference evidence="1 2" key="1">
    <citation type="submission" date="2016-10" db="EMBL/GenBank/DDBJ databases">
        <authorList>
            <person name="de Groot N.N."/>
        </authorList>
    </citation>
    <scope>NUCLEOTIDE SEQUENCE [LARGE SCALE GENOMIC DNA]</scope>
    <source>
        <strain evidence="1 2">Nl14</strain>
    </source>
</reference>
<dbReference type="EMBL" id="FPBZ01000001">
    <property type="protein sequence ID" value="SFU30753.1"/>
    <property type="molecule type" value="Genomic_DNA"/>
</dbReference>
<organism evidence="1 2">
    <name type="scientific">Nitrosospira multiformis</name>
    <dbReference type="NCBI Taxonomy" id="1231"/>
    <lineage>
        <taxon>Bacteria</taxon>
        <taxon>Pseudomonadati</taxon>
        <taxon>Pseudomonadota</taxon>
        <taxon>Betaproteobacteria</taxon>
        <taxon>Nitrosomonadales</taxon>
        <taxon>Nitrosomonadaceae</taxon>
        <taxon>Nitrosospira</taxon>
    </lineage>
</organism>
<sequence length="74" mass="8307">MAATRSYKIIFANRGSFAVNALALACEGSWRDAVQHYNGKHDLAFIDVKEENAAHLEEMLEQDDNVLSYLCTDD</sequence>
<dbReference type="PROSITE" id="PS51257">
    <property type="entry name" value="PROKAR_LIPOPROTEIN"/>
    <property type="match status" value="1"/>
</dbReference>
<protein>
    <submittedName>
        <fullName evidence="1">Uncharacterized protein</fullName>
    </submittedName>
</protein>
<evidence type="ECO:0000313" key="1">
    <source>
        <dbReference type="EMBL" id="SFU30753.1"/>
    </source>
</evidence>
<evidence type="ECO:0000313" key="2">
    <source>
        <dbReference type="Proteomes" id="UP000182649"/>
    </source>
</evidence>
<dbReference type="RefSeq" id="WP_074972061.1">
    <property type="nucleotide sequence ID" value="NZ_FPBZ01000001.1"/>
</dbReference>
<name>A0A1I7F3G2_9PROT</name>
<accession>A0A1I7F3G2</accession>
<proteinExistence type="predicted"/>
<gene>
    <name evidence="1" type="ORF">SAMN05216417_10199</name>
</gene>